<evidence type="ECO:0000256" key="5">
    <source>
        <dbReference type="ARBA" id="ARBA00023136"/>
    </source>
</evidence>
<evidence type="ECO:0000256" key="2">
    <source>
        <dbReference type="ARBA" id="ARBA00022475"/>
    </source>
</evidence>
<gene>
    <name evidence="8" type="ORF">A2W14_04500</name>
</gene>
<feature type="transmembrane region" description="Helical" evidence="6">
    <location>
        <begin position="173"/>
        <end position="193"/>
    </location>
</feature>
<dbReference type="Pfam" id="PF00892">
    <property type="entry name" value="EamA"/>
    <property type="match status" value="2"/>
</dbReference>
<evidence type="ECO:0000313" key="9">
    <source>
        <dbReference type="Proteomes" id="UP000176665"/>
    </source>
</evidence>
<evidence type="ECO:0000313" key="8">
    <source>
        <dbReference type="EMBL" id="OGG03102.1"/>
    </source>
</evidence>
<feature type="transmembrane region" description="Helical" evidence="6">
    <location>
        <begin position="230"/>
        <end position="257"/>
    </location>
</feature>
<dbReference type="EMBL" id="MFJA01000039">
    <property type="protein sequence ID" value="OGG03102.1"/>
    <property type="molecule type" value="Genomic_DNA"/>
</dbReference>
<feature type="transmembrane region" description="Helical" evidence="6">
    <location>
        <begin position="57"/>
        <end position="77"/>
    </location>
</feature>
<feature type="domain" description="EamA" evidence="7">
    <location>
        <begin position="2"/>
        <end position="131"/>
    </location>
</feature>
<evidence type="ECO:0000256" key="4">
    <source>
        <dbReference type="ARBA" id="ARBA00022989"/>
    </source>
</evidence>
<feature type="domain" description="EamA" evidence="7">
    <location>
        <begin position="149"/>
        <end position="282"/>
    </location>
</feature>
<keyword evidence="3 6" id="KW-0812">Transmembrane</keyword>
<protein>
    <recommendedName>
        <fullName evidence="7">EamA domain-containing protein</fullName>
    </recommendedName>
</protein>
<dbReference type="PANTHER" id="PTHR32322">
    <property type="entry name" value="INNER MEMBRANE TRANSPORTER"/>
    <property type="match status" value="1"/>
</dbReference>
<evidence type="ECO:0000256" key="6">
    <source>
        <dbReference type="SAM" id="Phobius"/>
    </source>
</evidence>
<dbReference type="GO" id="GO:0005886">
    <property type="term" value="C:plasma membrane"/>
    <property type="evidence" value="ECO:0007669"/>
    <property type="project" value="UniProtKB-SubCell"/>
</dbReference>
<name>A0A1F5YT69_9BACT</name>
<evidence type="ECO:0000256" key="1">
    <source>
        <dbReference type="ARBA" id="ARBA00004651"/>
    </source>
</evidence>
<dbReference type="PANTHER" id="PTHR32322:SF18">
    <property type="entry name" value="S-ADENOSYLMETHIONINE_S-ADENOSYLHOMOCYSTEINE TRANSPORTER"/>
    <property type="match status" value="1"/>
</dbReference>
<feature type="transmembrane region" description="Helical" evidence="6">
    <location>
        <begin position="6"/>
        <end position="23"/>
    </location>
</feature>
<evidence type="ECO:0000256" key="3">
    <source>
        <dbReference type="ARBA" id="ARBA00022692"/>
    </source>
</evidence>
<evidence type="ECO:0000259" key="7">
    <source>
        <dbReference type="Pfam" id="PF00892"/>
    </source>
</evidence>
<sequence length="286" mass="31430">MAVLFALIALFGWGAGDIFVTIVSRKIGNIASYFWLVILGLIFVSLYIPFAGKIDDFGMFGVAIILNIIHTLGNVSYFRGLEKGNASIIGTLGGAFPLISVILSLFLFREKMNLILAFGIIFTLLGVILVSFYQEGGVKISRKILNNHGIRYGLFTMIAWGIYFGLIRIPSRIIGFFWAGYPMYLIGPFLLLLPAFRKVNLKKVLVDKTIIIFLFIEVILLTLADFSYNLGVISGFTSLVAPIAGAFPVLFVILSRFVFRERLTVQQKAGIGLALAGIVLIGISSI</sequence>
<feature type="transmembrane region" description="Helical" evidence="6">
    <location>
        <begin position="205"/>
        <end position="224"/>
    </location>
</feature>
<feature type="transmembrane region" description="Helical" evidence="6">
    <location>
        <begin position="114"/>
        <end position="133"/>
    </location>
</feature>
<reference evidence="8 9" key="1">
    <citation type="journal article" date="2016" name="Nat. Commun.">
        <title>Thousands of microbial genomes shed light on interconnected biogeochemical processes in an aquifer system.</title>
        <authorList>
            <person name="Anantharaman K."/>
            <person name="Brown C.T."/>
            <person name="Hug L.A."/>
            <person name="Sharon I."/>
            <person name="Castelle C.J."/>
            <person name="Probst A.J."/>
            <person name="Thomas B.C."/>
            <person name="Singh A."/>
            <person name="Wilkins M.J."/>
            <person name="Karaoz U."/>
            <person name="Brodie E.L."/>
            <person name="Williams K.H."/>
            <person name="Hubbard S.S."/>
            <person name="Banfield J.F."/>
        </authorList>
    </citation>
    <scope>NUCLEOTIDE SEQUENCE [LARGE SCALE GENOMIC DNA]</scope>
</reference>
<keyword evidence="2" id="KW-1003">Cell membrane</keyword>
<dbReference type="SUPFAM" id="SSF103481">
    <property type="entry name" value="Multidrug resistance efflux transporter EmrE"/>
    <property type="match status" value="2"/>
</dbReference>
<accession>A0A1F5YT69</accession>
<dbReference type="InterPro" id="IPR037185">
    <property type="entry name" value="EmrE-like"/>
</dbReference>
<dbReference type="InterPro" id="IPR050638">
    <property type="entry name" value="AA-Vitamin_Transporters"/>
</dbReference>
<proteinExistence type="predicted"/>
<organism evidence="8 9">
    <name type="scientific">Candidatus Gottesmanbacteria bacterium RBG_16_37_8</name>
    <dbReference type="NCBI Taxonomy" id="1798371"/>
    <lineage>
        <taxon>Bacteria</taxon>
        <taxon>Candidatus Gottesmaniibacteriota</taxon>
    </lineage>
</organism>
<dbReference type="Gene3D" id="1.10.3730.20">
    <property type="match status" value="1"/>
</dbReference>
<comment type="caution">
    <text evidence="8">The sequence shown here is derived from an EMBL/GenBank/DDBJ whole genome shotgun (WGS) entry which is preliminary data.</text>
</comment>
<dbReference type="InterPro" id="IPR000620">
    <property type="entry name" value="EamA_dom"/>
</dbReference>
<feature type="transmembrane region" description="Helical" evidence="6">
    <location>
        <begin position="149"/>
        <end position="167"/>
    </location>
</feature>
<dbReference type="AlphaFoldDB" id="A0A1F5YT69"/>
<comment type="subcellular location">
    <subcellularLocation>
        <location evidence="1">Cell membrane</location>
        <topology evidence="1">Multi-pass membrane protein</topology>
    </subcellularLocation>
</comment>
<keyword evidence="5 6" id="KW-0472">Membrane</keyword>
<keyword evidence="4 6" id="KW-1133">Transmembrane helix</keyword>
<dbReference type="Proteomes" id="UP000176665">
    <property type="component" value="Unassembled WGS sequence"/>
</dbReference>
<feature type="transmembrane region" description="Helical" evidence="6">
    <location>
        <begin position="30"/>
        <end position="51"/>
    </location>
</feature>
<feature type="transmembrane region" description="Helical" evidence="6">
    <location>
        <begin position="89"/>
        <end position="108"/>
    </location>
</feature>
<dbReference type="STRING" id="1798371.A2W14_04500"/>